<dbReference type="Gene3D" id="2.60.110.10">
    <property type="entry name" value="Thaumatin"/>
    <property type="match status" value="1"/>
</dbReference>
<sequence>MQLLPFRFPPPLPPNPPPLHSFSPQKKSDNIYYTISYNYYIILLVQTLGKANILISFQVSSPIFYMALLSHNQHYPQPFLCVILFLIFKGVLVSGATFTFMNKCDYTVWPGIYGRPELGTTGFELAKGTSRTFQAPTGWSGRFWGRTGCQFDDSGHGTCSTADCGSGEIACNGATASPPATLAEFTLGTGSMDFYDVSLVDGYNLPMLVATSGGTGPCDVTGCSSDLNKKCPSELRVDDGGACNSACGAFGKPEYCCNGAFSNPDTCKPSVYSQMFKSECPKAYSYAYDDKTSTFTCSGADYTITFCPFSPSLKSAADSSTKNPNETDSSASGADPNQSEMASASYLADMAIASGASTRSITSMVSLLLVVVGFIFTIFYV</sequence>
<feature type="region of interest" description="Disordered" evidence="2">
    <location>
        <begin position="317"/>
        <end position="338"/>
    </location>
</feature>
<dbReference type="PROSITE" id="PS51367">
    <property type="entry name" value="THAUMATIN_2"/>
    <property type="match status" value="1"/>
</dbReference>
<dbReference type="InterPro" id="IPR017949">
    <property type="entry name" value="Thaumatin_CS"/>
</dbReference>
<dbReference type="CDD" id="cd09218">
    <property type="entry name" value="TLP-PA"/>
    <property type="match status" value="1"/>
</dbReference>
<evidence type="ECO:0000313" key="4">
    <source>
        <dbReference type="EMBL" id="RHN54337.1"/>
    </source>
</evidence>
<accession>A0A396HUF4</accession>
<organism evidence="4 5">
    <name type="scientific">Medicago truncatula</name>
    <name type="common">Barrel medic</name>
    <name type="synonym">Medicago tribuloides</name>
    <dbReference type="NCBI Taxonomy" id="3880"/>
    <lineage>
        <taxon>Eukaryota</taxon>
        <taxon>Viridiplantae</taxon>
        <taxon>Streptophyta</taxon>
        <taxon>Embryophyta</taxon>
        <taxon>Tracheophyta</taxon>
        <taxon>Spermatophyta</taxon>
        <taxon>Magnoliopsida</taxon>
        <taxon>eudicotyledons</taxon>
        <taxon>Gunneridae</taxon>
        <taxon>Pentapetalae</taxon>
        <taxon>rosids</taxon>
        <taxon>fabids</taxon>
        <taxon>Fabales</taxon>
        <taxon>Fabaceae</taxon>
        <taxon>Papilionoideae</taxon>
        <taxon>50 kb inversion clade</taxon>
        <taxon>NPAAA clade</taxon>
        <taxon>Hologalegina</taxon>
        <taxon>IRL clade</taxon>
        <taxon>Trifolieae</taxon>
        <taxon>Medicago</taxon>
    </lineage>
</organism>
<keyword evidence="3" id="KW-0812">Transmembrane</keyword>
<dbReference type="EMBL" id="PSQE01000005">
    <property type="protein sequence ID" value="RHN54337.1"/>
    <property type="molecule type" value="Genomic_DNA"/>
</dbReference>
<dbReference type="PANTHER" id="PTHR31048">
    <property type="entry name" value="OS03G0233200 PROTEIN"/>
    <property type="match status" value="1"/>
</dbReference>
<feature type="compositionally biased region" description="Pro residues" evidence="2">
    <location>
        <begin position="7"/>
        <end position="19"/>
    </location>
</feature>
<evidence type="ECO:0000256" key="1">
    <source>
        <dbReference type="ARBA" id="ARBA00010607"/>
    </source>
</evidence>
<keyword evidence="3" id="KW-0472">Membrane</keyword>
<feature type="transmembrane region" description="Helical" evidence="3">
    <location>
        <begin position="361"/>
        <end position="380"/>
    </location>
</feature>
<evidence type="ECO:0000256" key="3">
    <source>
        <dbReference type="SAM" id="Phobius"/>
    </source>
</evidence>
<comment type="caution">
    <text evidence="4">The sequence shown here is derived from an EMBL/GenBank/DDBJ whole genome shotgun (WGS) entry which is preliminary data.</text>
</comment>
<dbReference type="PROSITE" id="PS00316">
    <property type="entry name" value="THAUMATIN_1"/>
    <property type="match status" value="1"/>
</dbReference>
<feature type="transmembrane region" description="Helical" evidence="3">
    <location>
        <begin position="79"/>
        <end position="101"/>
    </location>
</feature>
<dbReference type="Gramene" id="rna29353">
    <property type="protein sequence ID" value="RHN54337.1"/>
    <property type="gene ID" value="gene29353"/>
</dbReference>
<feature type="region of interest" description="Disordered" evidence="2">
    <location>
        <begin position="1"/>
        <end position="23"/>
    </location>
</feature>
<dbReference type="PRINTS" id="PR00347">
    <property type="entry name" value="THAUMATIN"/>
</dbReference>
<dbReference type="InterPro" id="IPR001938">
    <property type="entry name" value="Thaumatin"/>
</dbReference>
<proteinExistence type="inferred from homology"/>
<dbReference type="InterPro" id="IPR037176">
    <property type="entry name" value="Osmotin/thaumatin-like_sf"/>
</dbReference>
<dbReference type="Pfam" id="PF00314">
    <property type="entry name" value="Thaumatin"/>
    <property type="match status" value="1"/>
</dbReference>
<feature type="transmembrane region" description="Helical" evidence="3">
    <location>
        <begin position="39"/>
        <end position="67"/>
    </location>
</feature>
<evidence type="ECO:0000313" key="5">
    <source>
        <dbReference type="Proteomes" id="UP000265566"/>
    </source>
</evidence>
<comment type="similarity">
    <text evidence="1">Belongs to the thaumatin family.</text>
</comment>
<dbReference type="Proteomes" id="UP000265566">
    <property type="component" value="Chromosome 5"/>
</dbReference>
<dbReference type="AlphaFoldDB" id="A0A396HUF4"/>
<name>A0A396HUF4_MEDTR</name>
<protein>
    <submittedName>
        <fullName evidence="4">Putative thaumatin</fullName>
    </submittedName>
</protein>
<keyword evidence="3" id="KW-1133">Transmembrane helix</keyword>
<evidence type="ECO:0000256" key="2">
    <source>
        <dbReference type="SAM" id="MobiDB-lite"/>
    </source>
</evidence>
<reference evidence="5" key="1">
    <citation type="journal article" date="2018" name="Nat. Plants">
        <title>Whole-genome landscape of Medicago truncatula symbiotic genes.</title>
        <authorList>
            <person name="Pecrix Y."/>
            <person name="Staton S.E."/>
            <person name="Sallet E."/>
            <person name="Lelandais-Briere C."/>
            <person name="Moreau S."/>
            <person name="Carrere S."/>
            <person name="Blein T."/>
            <person name="Jardinaud M.F."/>
            <person name="Latrasse D."/>
            <person name="Zouine M."/>
            <person name="Zahm M."/>
            <person name="Kreplak J."/>
            <person name="Mayjonade B."/>
            <person name="Satge C."/>
            <person name="Perez M."/>
            <person name="Cauet S."/>
            <person name="Marande W."/>
            <person name="Chantry-Darmon C."/>
            <person name="Lopez-Roques C."/>
            <person name="Bouchez O."/>
            <person name="Berard A."/>
            <person name="Debelle F."/>
            <person name="Munos S."/>
            <person name="Bendahmane A."/>
            <person name="Berges H."/>
            <person name="Niebel A."/>
            <person name="Buitink J."/>
            <person name="Frugier F."/>
            <person name="Benhamed M."/>
            <person name="Crespi M."/>
            <person name="Gouzy J."/>
            <person name="Gamas P."/>
        </authorList>
    </citation>
    <scope>NUCLEOTIDE SEQUENCE [LARGE SCALE GENOMIC DNA]</scope>
    <source>
        <strain evidence="5">cv. Jemalong A17</strain>
    </source>
</reference>
<dbReference type="OrthoDB" id="430315at2759"/>
<dbReference type="FunFam" id="2.60.110.10:FF:000001">
    <property type="entry name" value="THAUMATIN-LIKE PROTEIN 1"/>
    <property type="match status" value="1"/>
</dbReference>
<dbReference type="SUPFAM" id="SSF49870">
    <property type="entry name" value="Osmotin, thaumatin-like protein"/>
    <property type="match status" value="1"/>
</dbReference>
<gene>
    <name evidence="4" type="ORF">MtrunA17_Chr5g0405611</name>
</gene>
<dbReference type="SMART" id="SM00205">
    <property type="entry name" value="THN"/>
    <property type="match status" value="1"/>
</dbReference>